<keyword evidence="1" id="KW-0812">Transmembrane</keyword>
<dbReference type="Pfam" id="PF00307">
    <property type="entry name" value="CH"/>
    <property type="match status" value="1"/>
</dbReference>
<dbReference type="Gene3D" id="1.10.418.10">
    <property type="entry name" value="Calponin-like domain"/>
    <property type="match status" value="1"/>
</dbReference>
<evidence type="ECO:0000313" key="4">
    <source>
        <dbReference type="Proteomes" id="UP000261380"/>
    </source>
</evidence>
<evidence type="ECO:0000313" key="3">
    <source>
        <dbReference type="Ensembl" id="ENSXCOP00000015668.1"/>
    </source>
</evidence>
<feature type="domain" description="Calponin-homology (CH)" evidence="2">
    <location>
        <begin position="35"/>
        <end position="74"/>
    </location>
</feature>
<accession>A0A3B5LUJ1</accession>
<dbReference type="InterPro" id="IPR001715">
    <property type="entry name" value="CH_dom"/>
</dbReference>
<dbReference type="STRING" id="32473.ENSXCOP00000015668"/>
<proteinExistence type="predicted"/>
<dbReference type="Proteomes" id="UP000261380">
    <property type="component" value="Unplaced"/>
</dbReference>
<keyword evidence="4" id="KW-1185">Reference proteome</keyword>
<feature type="transmembrane region" description="Helical" evidence="1">
    <location>
        <begin position="67"/>
        <end position="87"/>
    </location>
</feature>
<keyword evidence="1" id="KW-1133">Transmembrane helix</keyword>
<organism evidence="3 4">
    <name type="scientific">Xiphophorus couchianus</name>
    <name type="common">Monterrey platyfish</name>
    <dbReference type="NCBI Taxonomy" id="32473"/>
    <lineage>
        <taxon>Eukaryota</taxon>
        <taxon>Metazoa</taxon>
        <taxon>Chordata</taxon>
        <taxon>Craniata</taxon>
        <taxon>Vertebrata</taxon>
        <taxon>Euteleostomi</taxon>
        <taxon>Actinopterygii</taxon>
        <taxon>Neopterygii</taxon>
        <taxon>Teleostei</taxon>
        <taxon>Neoteleostei</taxon>
        <taxon>Acanthomorphata</taxon>
        <taxon>Ovalentaria</taxon>
        <taxon>Atherinomorphae</taxon>
        <taxon>Cyprinodontiformes</taxon>
        <taxon>Poeciliidae</taxon>
        <taxon>Poeciliinae</taxon>
        <taxon>Xiphophorus</taxon>
    </lineage>
</organism>
<protein>
    <recommendedName>
        <fullName evidence="2">Calponin-homology (CH) domain-containing protein</fullName>
    </recommendedName>
</protein>
<dbReference type="GeneTree" id="ENSGT01110000271542"/>
<name>A0A3B5LUJ1_9TELE</name>
<dbReference type="AlphaFoldDB" id="A0A3B5LUJ1"/>
<dbReference type="Ensembl" id="ENSXCOT00000015862.1">
    <property type="protein sequence ID" value="ENSXCOP00000015668.1"/>
    <property type="gene ID" value="ENSXCOG00000011837.1"/>
</dbReference>
<evidence type="ECO:0000256" key="1">
    <source>
        <dbReference type="SAM" id="Phobius"/>
    </source>
</evidence>
<evidence type="ECO:0000259" key="2">
    <source>
        <dbReference type="Pfam" id="PF00307"/>
    </source>
</evidence>
<sequence length="130" mass="14678">MVRSWWGVQRGHSWGSSGVTRSSLLLRVSPNRVHSQNTFTRWCNEHLKGLNRRIADLQRDLSDGLKLIGLLEVLSLLLCVLLVWWLLFGSHPASCRVLEPLCSPEPGQGSLPAEPFLYFLILSVRVCLSE</sequence>
<reference evidence="3" key="1">
    <citation type="submission" date="2025-08" db="UniProtKB">
        <authorList>
            <consortium name="Ensembl"/>
        </authorList>
    </citation>
    <scope>IDENTIFICATION</scope>
</reference>
<reference evidence="3" key="2">
    <citation type="submission" date="2025-09" db="UniProtKB">
        <authorList>
            <consortium name="Ensembl"/>
        </authorList>
    </citation>
    <scope>IDENTIFICATION</scope>
</reference>
<dbReference type="InterPro" id="IPR036872">
    <property type="entry name" value="CH_dom_sf"/>
</dbReference>
<dbReference type="SUPFAM" id="SSF47576">
    <property type="entry name" value="Calponin-homology domain, CH-domain"/>
    <property type="match status" value="1"/>
</dbReference>
<keyword evidence="1" id="KW-0472">Membrane</keyword>